<protein>
    <submittedName>
        <fullName evidence="2">2-oxoglutarate dehydrogenase, mitochondrial</fullName>
    </submittedName>
</protein>
<reference evidence="2 3" key="1">
    <citation type="submission" date="2014-11" db="EMBL/GenBank/DDBJ databases">
        <title>Genetic blueprint of the zoonotic pathogen Toxocara canis.</title>
        <authorList>
            <person name="Zhu X.-Q."/>
            <person name="Korhonen P.K."/>
            <person name="Cai H."/>
            <person name="Young N.D."/>
            <person name="Nejsum P."/>
            <person name="von Samson-Himmelstjerna G."/>
            <person name="Boag P.R."/>
            <person name="Tan P."/>
            <person name="Li Q."/>
            <person name="Min J."/>
            <person name="Yang Y."/>
            <person name="Wang X."/>
            <person name="Fang X."/>
            <person name="Hall R.S."/>
            <person name="Hofmann A."/>
            <person name="Sternberg P.W."/>
            <person name="Jex A.R."/>
            <person name="Gasser R.B."/>
        </authorList>
    </citation>
    <scope>NUCLEOTIDE SEQUENCE [LARGE SCALE GENOMIC DNA]</scope>
    <source>
        <strain evidence="2">PN_DK_2014</strain>
    </source>
</reference>
<dbReference type="Proteomes" id="UP000031036">
    <property type="component" value="Unassembled WGS sequence"/>
</dbReference>
<dbReference type="Pfam" id="PF16078">
    <property type="entry name" value="2-oxogl_dehyd_N"/>
    <property type="match status" value="1"/>
</dbReference>
<dbReference type="OrthoDB" id="413077at2759"/>
<sequence length="177" mass="20366">MLRTRVPIRICRPLYLDGRVRLCSKDLTSSAHRTRYSEPSWNVSRSISSSAAIFNRQEHANTISGVYAQQMYEAWQRDPQSVHSSWDIYFRNSENGTADLPSSSKIVEHRAAPFADEIGALARSWDASLKDINDHLKIQLLIDSFQVSYFHCSLTYEVMTYEISKLYFTNISISSKF</sequence>
<dbReference type="EMBL" id="JPKZ01002420">
    <property type="protein sequence ID" value="KHN76853.1"/>
    <property type="molecule type" value="Genomic_DNA"/>
</dbReference>
<dbReference type="AlphaFoldDB" id="A0A0B2V5L5"/>
<dbReference type="InterPro" id="IPR032106">
    <property type="entry name" value="2-oxogl_dehyd_N"/>
</dbReference>
<gene>
    <name evidence="2" type="primary">T22B11.5</name>
    <name evidence="2" type="ORF">Tcan_09174</name>
</gene>
<proteinExistence type="predicted"/>
<comment type="caution">
    <text evidence="2">The sequence shown here is derived from an EMBL/GenBank/DDBJ whole genome shotgun (WGS) entry which is preliminary data.</text>
</comment>
<dbReference type="STRING" id="6265.A0A0B2V5L5"/>
<name>A0A0B2V5L5_TOXCA</name>
<keyword evidence="3" id="KW-1185">Reference proteome</keyword>
<feature type="domain" description="2-oxoglutarate dehydrogenase E1 component N-terminal" evidence="1">
    <location>
        <begin position="61"/>
        <end position="96"/>
    </location>
</feature>
<accession>A0A0B2V5L5</accession>
<evidence type="ECO:0000313" key="3">
    <source>
        <dbReference type="Proteomes" id="UP000031036"/>
    </source>
</evidence>
<organism evidence="2 3">
    <name type="scientific">Toxocara canis</name>
    <name type="common">Canine roundworm</name>
    <dbReference type="NCBI Taxonomy" id="6265"/>
    <lineage>
        <taxon>Eukaryota</taxon>
        <taxon>Metazoa</taxon>
        <taxon>Ecdysozoa</taxon>
        <taxon>Nematoda</taxon>
        <taxon>Chromadorea</taxon>
        <taxon>Rhabditida</taxon>
        <taxon>Spirurina</taxon>
        <taxon>Ascaridomorpha</taxon>
        <taxon>Ascaridoidea</taxon>
        <taxon>Toxocaridae</taxon>
        <taxon>Toxocara</taxon>
    </lineage>
</organism>
<evidence type="ECO:0000313" key="2">
    <source>
        <dbReference type="EMBL" id="KHN76853.1"/>
    </source>
</evidence>
<evidence type="ECO:0000259" key="1">
    <source>
        <dbReference type="Pfam" id="PF16078"/>
    </source>
</evidence>